<dbReference type="AlphaFoldDB" id="A0A511FGU2"/>
<dbReference type="EMBL" id="BJVQ01000082">
    <property type="protein sequence ID" value="GEL48476.1"/>
    <property type="molecule type" value="Genomic_DNA"/>
</dbReference>
<comment type="caution">
    <text evidence="2">The sequence shown here is derived from an EMBL/GenBank/DDBJ whole genome shotgun (WGS) entry which is preliminary data.</text>
</comment>
<reference evidence="2 3" key="1">
    <citation type="submission" date="2019-07" db="EMBL/GenBank/DDBJ databases">
        <title>Whole genome shotgun sequence of Cellulomonas hominis NBRC 16055.</title>
        <authorList>
            <person name="Hosoyama A."/>
            <person name="Uohara A."/>
            <person name="Ohji S."/>
            <person name="Ichikawa N."/>
        </authorList>
    </citation>
    <scope>NUCLEOTIDE SEQUENCE [LARGE SCALE GENOMIC DNA]</scope>
    <source>
        <strain evidence="2 3">NBRC 16055</strain>
    </source>
</reference>
<sequence length="140" mass="14779">MAWVAFRGRVTRGTMGIQCADAAALGSAAPSVARSRTRVRYDPGVSATNDFAKGYRPDDPHPDYSRWIVTGPTPPSQRPVSPPAPAVARVALYDGSTAEVDVLVVAAGPGVVCVQQQVDRTGRAPGPWNAWVAAAAVRRR</sequence>
<accession>A0A511FGU2</accession>
<organism evidence="2 3">
    <name type="scientific">Cellulomonas hominis</name>
    <dbReference type="NCBI Taxonomy" id="156981"/>
    <lineage>
        <taxon>Bacteria</taxon>
        <taxon>Bacillati</taxon>
        <taxon>Actinomycetota</taxon>
        <taxon>Actinomycetes</taxon>
        <taxon>Micrococcales</taxon>
        <taxon>Cellulomonadaceae</taxon>
        <taxon>Cellulomonas</taxon>
    </lineage>
</organism>
<keyword evidence="3" id="KW-1185">Reference proteome</keyword>
<evidence type="ECO:0000313" key="3">
    <source>
        <dbReference type="Proteomes" id="UP000321723"/>
    </source>
</evidence>
<feature type="compositionally biased region" description="Pro residues" evidence="1">
    <location>
        <begin position="72"/>
        <end position="83"/>
    </location>
</feature>
<protein>
    <submittedName>
        <fullName evidence="2">Uncharacterized protein</fullName>
    </submittedName>
</protein>
<gene>
    <name evidence="2" type="ORF">CHO01_35920</name>
</gene>
<feature type="region of interest" description="Disordered" evidence="1">
    <location>
        <begin position="44"/>
        <end position="83"/>
    </location>
</feature>
<feature type="compositionally biased region" description="Basic and acidic residues" evidence="1">
    <location>
        <begin position="53"/>
        <end position="64"/>
    </location>
</feature>
<name>A0A511FGU2_9CELL</name>
<dbReference type="Proteomes" id="UP000321723">
    <property type="component" value="Unassembled WGS sequence"/>
</dbReference>
<proteinExistence type="predicted"/>
<evidence type="ECO:0000313" key="2">
    <source>
        <dbReference type="EMBL" id="GEL48476.1"/>
    </source>
</evidence>
<evidence type="ECO:0000256" key="1">
    <source>
        <dbReference type="SAM" id="MobiDB-lite"/>
    </source>
</evidence>